<dbReference type="RefSeq" id="WP_082699614.1">
    <property type="nucleotide sequence ID" value="NZ_KQ130452.1"/>
</dbReference>
<keyword evidence="4" id="KW-1185">Reference proteome</keyword>
<evidence type="ECO:0000313" key="3">
    <source>
        <dbReference type="EMBL" id="KMS58902.1"/>
    </source>
</evidence>
<evidence type="ECO:0000313" key="4">
    <source>
        <dbReference type="Proteomes" id="UP000052268"/>
    </source>
</evidence>
<evidence type="ECO:0000256" key="2">
    <source>
        <dbReference type="SAM" id="MobiDB-lite"/>
    </source>
</evidence>
<dbReference type="InterPro" id="IPR012875">
    <property type="entry name" value="SDHF4"/>
</dbReference>
<organism evidence="3 4">
    <name type="scientific">Novosphingobium barchaimii LL02</name>
    <dbReference type="NCBI Taxonomy" id="1114963"/>
    <lineage>
        <taxon>Bacteria</taxon>
        <taxon>Pseudomonadati</taxon>
        <taxon>Pseudomonadota</taxon>
        <taxon>Alphaproteobacteria</taxon>
        <taxon>Sphingomonadales</taxon>
        <taxon>Sphingomonadaceae</taxon>
        <taxon>Novosphingobium</taxon>
    </lineage>
</organism>
<dbReference type="OrthoDB" id="8481828at2"/>
<dbReference type="Proteomes" id="UP000052268">
    <property type="component" value="Unassembled WGS sequence"/>
</dbReference>
<accession>A0A0J7Y5H4</accession>
<comment type="caution">
    <text evidence="3">The sequence shown here is derived from an EMBL/GenBank/DDBJ whole genome shotgun (WGS) entry which is preliminary data.</text>
</comment>
<evidence type="ECO:0008006" key="5">
    <source>
        <dbReference type="Google" id="ProtNLM"/>
    </source>
</evidence>
<reference evidence="3 4" key="1">
    <citation type="journal article" date="2015" name="G3 (Bethesda)">
        <title>Insights into Ongoing Evolution of the Hexachlorocyclohexane Catabolic Pathway from Comparative Genomics of Ten Sphingomonadaceae Strains.</title>
        <authorList>
            <person name="Pearce S.L."/>
            <person name="Oakeshott J.G."/>
            <person name="Pandey G."/>
        </authorList>
    </citation>
    <scope>NUCLEOTIDE SEQUENCE [LARGE SCALE GENOMIC DNA]</scope>
    <source>
        <strain evidence="3 4">LL02</strain>
    </source>
</reference>
<dbReference type="Pfam" id="PF07896">
    <property type="entry name" value="DUF1674"/>
    <property type="match status" value="1"/>
</dbReference>
<gene>
    <name evidence="3" type="ORF">V474_13000</name>
</gene>
<dbReference type="PATRIC" id="fig|1114963.3.peg.1404"/>
<protein>
    <recommendedName>
        <fullName evidence="5">DUF1674 domain-containing protein</fullName>
    </recommendedName>
</protein>
<comment type="similarity">
    <text evidence="1">Belongs to the SDHAF4 family.</text>
</comment>
<sequence>MTKRATQRPEGFSKPNHWTNEPAPKPAQFKDGEDPDGLSPTRYGDWVRNGVAVDF</sequence>
<evidence type="ECO:0000256" key="1">
    <source>
        <dbReference type="ARBA" id="ARBA00005701"/>
    </source>
</evidence>
<proteinExistence type="inferred from homology"/>
<feature type="region of interest" description="Disordered" evidence="2">
    <location>
        <begin position="1"/>
        <end position="44"/>
    </location>
</feature>
<dbReference type="AlphaFoldDB" id="A0A0J7Y5H4"/>
<dbReference type="EMBL" id="JACU01000003">
    <property type="protein sequence ID" value="KMS58902.1"/>
    <property type="molecule type" value="Genomic_DNA"/>
</dbReference>
<name>A0A0J7Y5H4_9SPHN</name>